<dbReference type="AlphaFoldDB" id="A0AA90PHR4"/>
<keyword evidence="1" id="KW-1133">Transmembrane helix</keyword>
<comment type="caution">
    <text evidence="3">The sequence shown here is derived from an EMBL/GenBank/DDBJ whole genome shotgun (WGS) entry which is preliminary data.</text>
</comment>
<accession>A0AA90PHR4</accession>
<reference evidence="3 5" key="1">
    <citation type="submission" date="2023-07" db="EMBL/GenBank/DDBJ databases">
        <title>Unpublished Manusciprt.</title>
        <authorList>
            <person name="Aydin F."/>
            <person name="Tarhane S."/>
            <person name="Saticioglu I.B."/>
            <person name="Karakaya E."/>
            <person name="Abay S."/>
            <person name="Guran O."/>
            <person name="Bozkurt E."/>
            <person name="Uzum N."/>
            <person name="Olgun K."/>
            <person name="Jablonski D."/>
        </authorList>
    </citation>
    <scope>NUCLEOTIDE SEQUENCE</scope>
    <source>
        <strain evidence="5">faydin-H75</strain>
        <strain evidence="3">Faydin-H76</strain>
    </source>
</reference>
<evidence type="ECO:0000313" key="4">
    <source>
        <dbReference type="Proteomes" id="UP001177258"/>
    </source>
</evidence>
<reference evidence="2" key="2">
    <citation type="submission" date="2023-07" db="EMBL/GenBank/DDBJ databases">
        <authorList>
            <person name="Aydin F."/>
            <person name="Tarhane S."/>
            <person name="Saticioglu I.B."/>
            <person name="Karakaya E."/>
            <person name="Abay S."/>
            <person name="Guran O."/>
            <person name="Bozkurt E."/>
            <person name="Uzum N."/>
            <person name="Olgun K."/>
            <person name="Jablonski D."/>
        </authorList>
    </citation>
    <scope>NUCLEOTIDE SEQUENCE</scope>
    <source>
        <strain evidence="2">Faydin-H75</strain>
    </source>
</reference>
<keyword evidence="1" id="KW-0812">Transmembrane</keyword>
<dbReference type="EMBL" id="JAUYZK010000002">
    <property type="protein sequence ID" value="MDP2538502.1"/>
    <property type="molecule type" value="Genomic_DNA"/>
</dbReference>
<feature type="transmembrane region" description="Helical" evidence="1">
    <location>
        <begin position="12"/>
        <end position="34"/>
    </location>
</feature>
<feature type="transmembrane region" description="Helical" evidence="1">
    <location>
        <begin position="101"/>
        <end position="125"/>
    </location>
</feature>
<feature type="transmembrane region" description="Helical" evidence="1">
    <location>
        <begin position="232"/>
        <end position="254"/>
    </location>
</feature>
<evidence type="ECO:0000313" key="5">
    <source>
        <dbReference type="Proteomes" id="UP001240777"/>
    </source>
</evidence>
<keyword evidence="5" id="KW-1185">Reference proteome</keyword>
<evidence type="ECO:0000313" key="3">
    <source>
        <dbReference type="EMBL" id="MDP2538502.1"/>
    </source>
</evidence>
<dbReference type="Proteomes" id="UP001177258">
    <property type="component" value="Unassembled WGS sequence"/>
</dbReference>
<feature type="transmembrane region" description="Helical" evidence="1">
    <location>
        <begin position="145"/>
        <end position="170"/>
    </location>
</feature>
<keyword evidence="1" id="KW-0472">Membrane</keyword>
<feature type="transmembrane region" description="Helical" evidence="1">
    <location>
        <begin position="182"/>
        <end position="201"/>
    </location>
</feature>
<protein>
    <submittedName>
        <fullName evidence="3">Uncharacterized protein</fullName>
    </submittedName>
</protein>
<name>A0AA90PHR4_9HELI</name>
<dbReference type="RefSeq" id="WP_305516477.1">
    <property type="nucleotide sequence ID" value="NZ_JAUPEV010000002.1"/>
</dbReference>
<evidence type="ECO:0000313" key="2">
    <source>
        <dbReference type="EMBL" id="MDO7252635.1"/>
    </source>
</evidence>
<proteinExistence type="predicted"/>
<sequence length="261" mass="30539">MRKIFKYDFLDNYLGILFIDILVCLSILGMGFFSQTEYAKYFASDIINMICFITLIVSGFLWFAFIILAVLDSINKKMFSLQGYLTFSLPLKIDEILIPKILINVFWIAFSSILLAITLYINTFWNHYGMLDMFFRQFIAGILSHPFWTFLAYVNFLVWIALFLVKFLLVLGILNIGKIKKYRLMIGILIFIALQIILEIIKNQFSIFVPNLRDFYNSIFAMNDSLLYTQGYGIQILINTIELLVIYAIARYLIKNKLELE</sequence>
<dbReference type="EMBL" id="JAUPEV010000002">
    <property type="protein sequence ID" value="MDO7252635.1"/>
    <property type="molecule type" value="Genomic_DNA"/>
</dbReference>
<dbReference type="Proteomes" id="UP001240777">
    <property type="component" value="Unassembled WGS sequence"/>
</dbReference>
<reference evidence="2 4" key="3">
    <citation type="journal article" date="2024" name="Syst. Appl. Microbiol.">
        <title>Helicobacter cappadocius sp. nov., from lizards: The first psychrotrophic Helicobacter species.</title>
        <authorList>
            <person name="Aydin F."/>
            <person name="Tarhane S."/>
            <person name="Karakaya E."/>
            <person name="Abay S."/>
            <person name="Kayman T."/>
            <person name="Guran O."/>
            <person name="Bozkurt E."/>
            <person name="Uzum N."/>
            <person name="Avci A."/>
            <person name="Olgun K."/>
            <person name="Jablonski D."/>
            <person name="Guran C."/>
            <person name="Burcin Saticioglu I."/>
        </authorList>
    </citation>
    <scope>NUCLEOTIDE SEQUENCE [LARGE SCALE GENOMIC DNA]</scope>
    <source>
        <strain evidence="2">Faydin-H75</strain>
        <strain evidence="4">faydin-H76</strain>
    </source>
</reference>
<gene>
    <name evidence="2" type="ORF">Q5I04_01710</name>
    <name evidence="3" type="ORF">Q5I06_01710</name>
</gene>
<feature type="transmembrane region" description="Helical" evidence="1">
    <location>
        <begin position="46"/>
        <end position="71"/>
    </location>
</feature>
<organism evidence="3 4">
    <name type="scientific">Helicobacter cappadocius</name>
    <dbReference type="NCBI Taxonomy" id="3063998"/>
    <lineage>
        <taxon>Bacteria</taxon>
        <taxon>Pseudomonadati</taxon>
        <taxon>Campylobacterota</taxon>
        <taxon>Epsilonproteobacteria</taxon>
        <taxon>Campylobacterales</taxon>
        <taxon>Helicobacteraceae</taxon>
        <taxon>Helicobacter</taxon>
    </lineage>
</organism>
<evidence type="ECO:0000256" key="1">
    <source>
        <dbReference type="SAM" id="Phobius"/>
    </source>
</evidence>